<organism evidence="1 2">
    <name type="scientific">Mollisia scopiformis</name>
    <name type="common">Conifer needle endophyte fungus</name>
    <name type="synonym">Phialocephala scopiformis</name>
    <dbReference type="NCBI Taxonomy" id="149040"/>
    <lineage>
        <taxon>Eukaryota</taxon>
        <taxon>Fungi</taxon>
        <taxon>Dikarya</taxon>
        <taxon>Ascomycota</taxon>
        <taxon>Pezizomycotina</taxon>
        <taxon>Leotiomycetes</taxon>
        <taxon>Helotiales</taxon>
        <taxon>Mollisiaceae</taxon>
        <taxon>Mollisia</taxon>
    </lineage>
</organism>
<dbReference type="KEGG" id="psco:LY89DRAFT_763817"/>
<evidence type="ECO:0000313" key="2">
    <source>
        <dbReference type="Proteomes" id="UP000070700"/>
    </source>
</evidence>
<accession>A0A132B9S8</accession>
<gene>
    <name evidence="1" type="ORF">LY89DRAFT_763817</name>
</gene>
<proteinExistence type="predicted"/>
<dbReference type="OrthoDB" id="10261951at2759"/>
<protein>
    <submittedName>
        <fullName evidence="1">Uncharacterized protein</fullName>
    </submittedName>
</protein>
<sequence length="200" mass="22026">MAPYLNVGGLNSTFAILQDVPPPSGTIRVLSRTRKTYNKKLIQSQVVPAVRQFITQHSKADLSAITGTLTAFFDSALKDYGARNAGEMAKAQAWVFITISKINSYGKHYWHRDGICGLENGRVLSRYSMAMVGPPTEVICSSEPQLGLELHHAQKGLESLPRHPIATGQVYRFTTGQGDSPIHSTPVFKTGRIFVSVIYY</sequence>
<reference evidence="1 2" key="1">
    <citation type="submission" date="2015-10" db="EMBL/GenBank/DDBJ databases">
        <title>Full genome of DAOMC 229536 Phialocephala scopiformis, a fungal endophyte of spruce producing the potent anti-insectan compound rugulosin.</title>
        <authorList>
            <consortium name="DOE Joint Genome Institute"/>
            <person name="Walker A.K."/>
            <person name="Frasz S.L."/>
            <person name="Seifert K.A."/>
            <person name="Miller J.D."/>
            <person name="Mondo S.J."/>
            <person name="Labutti K."/>
            <person name="Lipzen A."/>
            <person name="Dockter R."/>
            <person name="Kennedy M."/>
            <person name="Grigoriev I.V."/>
            <person name="Spatafora J.W."/>
        </authorList>
    </citation>
    <scope>NUCLEOTIDE SEQUENCE [LARGE SCALE GENOMIC DNA]</scope>
    <source>
        <strain evidence="1 2">CBS 120377</strain>
    </source>
</reference>
<dbReference type="AlphaFoldDB" id="A0A132B9S8"/>
<dbReference type="Proteomes" id="UP000070700">
    <property type="component" value="Unassembled WGS sequence"/>
</dbReference>
<name>A0A132B9S8_MOLSC</name>
<keyword evidence="2" id="KW-1185">Reference proteome</keyword>
<evidence type="ECO:0000313" key="1">
    <source>
        <dbReference type="EMBL" id="KUJ09162.1"/>
    </source>
</evidence>
<dbReference type="EMBL" id="KQ947433">
    <property type="protein sequence ID" value="KUJ09162.1"/>
    <property type="molecule type" value="Genomic_DNA"/>
</dbReference>
<dbReference type="InParanoid" id="A0A132B9S8"/>
<dbReference type="RefSeq" id="XP_018063517.1">
    <property type="nucleotide sequence ID" value="XM_018221611.1"/>
</dbReference>
<dbReference type="GeneID" id="28831337"/>